<protein>
    <submittedName>
        <fullName evidence="1">Uncharacterized protein</fullName>
    </submittedName>
</protein>
<gene>
    <name evidence="1" type="ORF">TcWFU_004086</name>
</gene>
<name>A0ABR4PZX5_9CEST</name>
<comment type="caution">
    <text evidence="1">The sequence shown here is derived from an EMBL/GenBank/DDBJ whole genome shotgun (WGS) entry which is preliminary data.</text>
</comment>
<evidence type="ECO:0000313" key="2">
    <source>
        <dbReference type="Proteomes" id="UP001651158"/>
    </source>
</evidence>
<keyword evidence="2" id="KW-1185">Reference proteome</keyword>
<evidence type="ECO:0000313" key="1">
    <source>
        <dbReference type="EMBL" id="KAL5102942.1"/>
    </source>
</evidence>
<dbReference type="Proteomes" id="UP001651158">
    <property type="component" value="Unassembled WGS sequence"/>
</dbReference>
<reference evidence="1 2" key="1">
    <citation type="journal article" date="2022" name="Front. Cell. Infect. Microbiol.">
        <title>The Genomes of Two Strains of Taenia crassiceps the Animal Model for the Study of Human Cysticercosis.</title>
        <authorList>
            <person name="Bobes R.J."/>
            <person name="Estrada K."/>
            <person name="Rios-Valencia D.G."/>
            <person name="Calderon-Gallegos A."/>
            <person name="de la Torre P."/>
            <person name="Carrero J.C."/>
            <person name="Sanchez-Flores A."/>
            <person name="Laclette J.P."/>
        </authorList>
    </citation>
    <scope>NUCLEOTIDE SEQUENCE [LARGE SCALE GENOMIC DNA]</scope>
    <source>
        <strain evidence="1">WFUcys</strain>
    </source>
</reference>
<proteinExistence type="predicted"/>
<accession>A0ABR4PZX5</accession>
<dbReference type="EMBL" id="JAKROA010000022">
    <property type="protein sequence ID" value="KAL5102942.1"/>
    <property type="molecule type" value="Genomic_DNA"/>
</dbReference>
<sequence length="71" mass="8028">MCWFLHDVCQNRFCEYKKLHTITVLGVENAPNHPSVRQNFCSKRRVTAGPRNSGDKASVTAIFHQLSLGVL</sequence>
<organism evidence="1 2">
    <name type="scientific">Taenia crassiceps</name>
    <dbReference type="NCBI Taxonomy" id="6207"/>
    <lineage>
        <taxon>Eukaryota</taxon>
        <taxon>Metazoa</taxon>
        <taxon>Spiralia</taxon>
        <taxon>Lophotrochozoa</taxon>
        <taxon>Platyhelminthes</taxon>
        <taxon>Cestoda</taxon>
        <taxon>Eucestoda</taxon>
        <taxon>Cyclophyllidea</taxon>
        <taxon>Taeniidae</taxon>
        <taxon>Taenia</taxon>
    </lineage>
</organism>